<dbReference type="RefSeq" id="WP_204891658.1">
    <property type="nucleotide sequence ID" value="NZ_JBHUFW010000002.1"/>
</dbReference>
<reference evidence="2" key="1">
    <citation type="journal article" date="2019" name="Int. J. Syst. Evol. Microbiol.">
        <title>The Global Catalogue of Microorganisms (GCM) 10K type strain sequencing project: providing services to taxonomists for standard genome sequencing and annotation.</title>
        <authorList>
            <consortium name="The Broad Institute Genomics Platform"/>
            <consortium name="The Broad Institute Genome Sequencing Center for Infectious Disease"/>
            <person name="Wu L."/>
            <person name="Ma J."/>
        </authorList>
    </citation>
    <scope>NUCLEOTIDE SEQUENCE [LARGE SCALE GENOMIC DNA]</scope>
    <source>
        <strain evidence="2">CGMCC 1.15475</strain>
    </source>
</reference>
<dbReference type="EMBL" id="JBHUFW010000002">
    <property type="protein sequence ID" value="MFD1861312.1"/>
    <property type="molecule type" value="Genomic_DNA"/>
</dbReference>
<evidence type="ECO:0000313" key="2">
    <source>
        <dbReference type="Proteomes" id="UP001597273"/>
    </source>
</evidence>
<organism evidence="1 2">
    <name type="scientific">Planococcus chinensis</name>
    <dbReference type="NCBI Taxonomy" id="272917"/>
    <lineage>
        <taxon>Bacteria</taxon>
        <taxon>Bacillati</taxon>
        <taxon>Bacillota</taxon>
        <taxon>Bacilli</taxon>
        <taxon>Bacillales</taxon>
        <taxon>Caryophanaceae</taxon>
        <taxon>Planococcus</taxon>
    </lineage>
</organism>
<dbReference type="Proteomes" id="UP001597273">
    <property type="component" value="Unassembled WGS sequence"/>
</dbReference>
<evidence type="ECO:0000313" key="1">
    <source>
        <dbReference type="EMBL" id="MFD1861312.1"/>
    </source>
</evidence>
<keyword evidence="2" id="KW-1185">Reference proteome</keyword>
<protein>
    <recommendedName>
        <fullName evidence="3">NIPSNAP domain-containing protein</fullName>
    </recommendedName>
</protein>
<comment type="caution">
    <text evidence="1">The sequence shown here is derived from an EMBL/GenBank/DDBJ whole genome shotgun (WGS) entry which is preliminary data.</text>
</comment>
<proteinExistence type="predicted"/>
<name>A0ABW4QCL6_9BACL</name>
<gene>
    <name evidence="1" type="ORF">ACFSDB_00155</name>
</gene>
<evidence type="ECO:0008006" key="3">
    <source>
        <dbReference type="Google" id="ProtNLM"/>
    </source>
</evidence>
<accession>A0ABW4QCL6</accession>
<sequence>MYVKVYEYQIQESKTADFLAYNRLSQALYEKYLPVEMLLLKKEGTDTEWHELNAFASKEQFDSSSPLIETDPSHAELFQRFSDCIVPGTPLTESSYTAASGLPLPFRFQQGEH</sequence>